<dbReference type="PANTHER" id="PTHR37309">
    <property type="entry name" value="SLR0284 PROTEIN"/>
    <property type="match status" value="1"/>
</dbReference>
<reference evidence="2 3" key="1">
    <citation type="journal article" date="2016" name="Nat. Commun.">
        <title>Thousands of microbial genomes shed light on interconnected biogeochemical processes in an aquifer system.</title>
        <authorList>
            <person name="Anantharaman K."/>
            <person name="Brown C.T."/>
            <person name="Hug L.A."/>
            <person name="Sharon I."/>
            <person name="Castelle C.J."/>
            <person name="Probst A.J."/>
            <person name="Thomas B.C."/>
            <person name="Singh A."/>
            <person name="Wilkins M.J."/>
            <person name="Karaoz U."/>
            <person name="Brodie E.L."/>
            <person name="Williams K.H."/>
            <person name="Hubbard S.S."/>
            <person name="Banfield J.F."/>
        </authorList>
    </citation>
    <scope>NUCLEOTIDE SEQUENCE [LARGE SCALE GENOMIC DNA]</scope>
</reference>
<dbReference type="Pfam" id="PF04020">
    <property type="entry name" value="Phage_holin_4_2"/>
    <property type="match status" value="1"/>
</dbReference>
<dbReference type="Proteomes" id="UP000179283">
    <property type="component" value="Unassembled WGS sequence"/>
</dbReference>
<name>A0A1G2U5K3_9BACT</name>
<keyword evidence="1" id="KW-0472">Membrane</keyword>
<accession>A0A1G2U5K3</accession>
<proteinExistence type="predicted"/>
<protein>
    <recommendedName>
        <fullName evidence="4">Phage holin family protein</fullName>
    </recommendedName>
</protein>
<evidence type="ECO:0000313" key="2">
    <source>
        <dbReference type="EMBL" id="OHB04773.1"/>
    </source>
</evidence>
<gene>
    <name evidence="2" type="ORF">A2920_00700</name>
</gene>
<evidence type="ECO:0000313" key="3">
    <source>
        <dbReference type="Proteomes" id="UP000179283"/>
    </source>
</evidence>
<dbReference type="AlphaFoldDB" id="A0A1G2U5K3"/>
<keyword evidence="1" id="KW-0812">Transmembrane</keyword>
<keyword evidence="1" id="KW-1133">Transmembrane helix</keyword>
<dbReference type="PANTHER" id="PTHR37309:SF1">
    <property type="entry name" value="SLR0284 PROTEIN"/>
    <property type="match status" value="1"/>
</dbReference>
<feature type="transmembrane region" description="Helical" evidence="1">
    <location>
        <begin position="12"/>
        <end position="42"/>
    </location>
</feature>
<feature type="transmembrane region" description="Helical" evidence="1">
    <location>
        <begin position="49"/>
        <end position="77"/>
    </location>
</feature>
<comment type="caution">
    <text evidence="2">The sequence shown here is derived from an EMBL/GenBank/DDBJ whole genome shotgun (WGS) entry which is preliminary data.</text>
</comment>
<feature type="transmembrane region" description="Helical" evidence="1">
    <location>
        <begin position="89"/>
        <end position="109"/>
    </location>
</feature>
<evidence type="ECO:0008006" key="4">
    <source>
        <dbReference type="Google" id="ProtNLM"/>
    </source>
</evidence>
<dbReference type="EMBL" id="MHWD01000005">
    <property type="protein sequence ID" value="OHB04773.1"/>
    <property type="molecule type" value="Genomic_DNA"/>
</dbReference>
<sequence length="113" mass="11969">MNTIVNWLLQAIAILIAAYVLPGVTVSGFVTALVLAVILGAINTFIKPILVILTLPITVVTLGLFLLVINALLVMLASAVVPGFAVAGFWWAVLFAIVLSVVSSILHRFGEKE</sequence>
<organism evidence="2 3">
    <name type="scientific">Candidatus Zambryskibacteria bacterium RIFCSPLOWO2_01_FULL_43_17</name>
    <dbReference type="NCBI Taxonomy" id="1802760"/>
    <lineage>
        <taxon>Bacteria</taxon>
        <taxon>Candidatus Zambryskiibacteriota</taxon>
    </lineage>
</organism>
<dbReference type="InterPro" id="IPR007165">
    <property type="entry name" value="Phage_holin_4_2"/>
</dbReference>
<evidence type="ECO:0000256" key="1">
    <source>
        <dbReference type="SAM" id="Phobius"/>
    </source>
</evidence>